<dbReference type="Pfam" id="PF00194">
    <property type="entry name" value="Carb_anhydrase"/>
    <property type="match status" value="1"/>
</dbReference>
<dbReference type="OMA" id="YHTDENA"/>
<comment type="catalytic activity">
    <reaction evidence="7 8">
        <text>hydrogencarbonate + H(+) = CO2 + H2O</text>
        <dbReference type="Rhea" id="RHEA:10748"/>
        <dbReference type="ChEBI" id="CHEBI:15377"/>
        <dbReference type="ChEBI" id="CHEBI:15378"/>
        <dbReference type="ChEBI" id="CHEBI:16526"/>
        <dbReference type="ChEBI" id="CHEBI:17544"/>
        <dbReference type="EC" id="4.2.1.1"/>
    </reaction>
</comment>
<dbReference type="GeneID" id="119725032"/>
<dbReference type="PROSITE" id="PS51144">
    <property type="entry name" value="ALPHA_CA_2"/>
    <property type="match status" value="1"/>
</dbReference>
<dbReference type="RefSeq" id="XP_038052326.1">
    <property type="nucleotide sequence ID" value="XM_038196398.1"/>
</dbReference>
<dbReference type="InterPro" id="IPR001148">
    <property type="entry name" value="CA_dom"/>
</dbReference>
<keyword evidence="4 8" id="KW-0479">Metal-binding</keyword>
<dbReference type="PANTHER" id="PTHR18952:SF265">
    <property type="entry name" value="CARBONIC ANHYDRASE"/>
    <property type="match status" value="1"/>
</dbReference>
<evidence type="ECO:0000256" key="5">
    <source>
        <dbReference type="ARBA" id="ARBA00022833"/>
    </source>
</evidence>
<dbReference type="SMART" id="SM01057">
    <property type="entry name" value="Carb_anhydrase"/>
    <property type="match status" value="1"/>
</dbReference>
<dbReference type="Gene3D" id="3.10.200.10">
    <property type="entry name" value="Alpha carbonic anhydrase"/>
    <property type="match status" value="1"/>
</dbReference>
<dbReference type="EnsemblMetazoa" id="XM_038196398.1">
    <property type="protein sequence ID" value="XP_038052326.1"/>
    <property type="gene ID" value="LOC119725032"/>
</dbReference>
<dbReference type="AlphaFoldDB" id="A0A913ZMP4"/>
<dbReference type="InterPro" id="IPR036398">
    <property type="entry name" value="CA_dom_sf"/>
</dbReference>
<evidence type="ECO:0000256" key="1">
    <source>
        <dbReference type="ARBA" id="ARBA00002904"/>
    </source>
</evidence>
<dbReference type="OrthoDB" id="429145at2759"/>
<sequence length="231" mass="26208">MDHGVPHLHLISIVQINFNQDFVISGGGLPGTQYKVAQLHYHFGSTYGQGSEHALDGRHYEAEMHLVTYDTQYPSFAEAVKHKDGLAVFGGMIEVGLFDNALYEDFLSDVEDIEYKGDSSDFSLPCCLVDLLPKDFGDFYRYRGSLTTPHCNEVVIWTVWRTPVRLSAGQLGVFRSLYHTDENAVTEEPLANNYRPLQPVNGRDIQYNGEHNYRWVLDFEHSLLPPPPIDD</sequence>
<evidence type="ECO:0000313" key="10">
    <source>
        <dbReference type="EnsemblMetazoa" id="XP_038052326.1"/>
    </source>
</evidence>
<evidence type="ECO:0000256" key="4">
    <source>
        <dbReference type="ARBA" id="ARBA00022723"/>
    </source>
</evidence>
<evidence type="ECO:0000256" key="8">
    <source>
        <dbReference type="RuleBase" id="RU367011"/>
    </source>
</evidence>
<dbReference type="GO" id="GO:0004089">
    <property type="term" value="F:carbonate dehydratase activity"/>
    <property type="evidence" value="ECO:0007669"/>
    <property type="project" value="UniProtKB-UniRule"/>
</dbReference>
<reference evidence="10" key="1">
    <citation type="submission" date="2022-11" db="UniProtKB">
        <authorList>
            <consortium name="EnsemblMetazoa"/>
        </authorList>
    </citation>
    <scope>IDENTIFICATION</scope>
</reference>
<comment type="cofactor">
    <cofactor evidence="8">
        <name>Zn(2+)</name>
        <dbReference type="ChEBI" id="CHEBI:29105"/>
    </cofactor>
</comment>
<evidence type="ECO:0000256" key="2">
    <source>
        <dbReference type="ARBA" id="ARBA00010718"/>
    </source>
</evidence>
<dbReference type="EC" id="4.2.1.1" evidence="3 8"/>
<dbReference type="PROSITE" id="PS00162">
    <property type="entry name" value="ALPHA_CA_1"/>
    <property type="match status" value="1"/>
</dbReference>
<feature type="domain" description="Alpha-carbonic anhydrase" evidence="9">
    <location>
        <begin position="1"/>
        <end position="209"/>
    </location>
</feature>
<accession>A0A913ZMP4</accession>
<organism evidence="10 11">
    <name type="scientific">Patiria miniata</name>
    <name type="common">Bat star</name>
    <name type="synonym">Asterina miniata</name>
    <dbReference type="NCBI Taxonomy" id="46514"/>
    <lineage>
        <taxon>Eukaryota</taxon>
        <taxon>Metazoa</taxon>
        <taxon>Echinodermata</taxon>
        <taxon>Eleutherozoa</taxon>
        <taxon>Asterozoa</taxon>
        <taxon>Asteroidea</taxon>
        <taxon>Valvatacea</taxon>
        <taxon>Valvatida</taxon>
        <taxon>Asterinidae</taxon>
        <taxon>Patiria</taxon>
    </lineage>
</organism>
<proteinExistence type="inferred from homology"/>
<keyword evidence="5 8" id="KW-0862">Zinc</keyword>
<dbReference type="GO" id="GO:0005886">
    <property type="term" value="C:plasma membrane"/>
    <property type="evidence" value="ECO:0007669"/>
    <property type="project" value="TreeGrafter"/>
</dbReference>
<evidence type="ECO:0000256" key="6">
    <source>
        <dbReference type="ARBA" id="ARBA00023239"/>
    </source>
</evidence>
<evidence type="ECO:0000256" key="3">
    <source>
        <dbReference type="ARBA" id="ARBA00012925"/>
    </source>
</evidence>
<name>A0A913ZMP4_PATMI</name>
<keyword evidence="6 8" id="KW-0456">Lyase</keyword>
<comment type="similarity">
    <text evidence="2 8">Belongs to the alpha-carbonic anhydrase family.</text>
</comment>
<evidence type="ECO:0000313" key="11">
    <source>
        <dbReference type="Proteomes" id="UP000887568"/>
    </source>
</evidence>
<dbReference type="Proteomes" id="UP000887568">
    <property type="component" value="Unplaced"/>
</dbReference>
<dbReference type="GO" id="GO:0008270">
    <property type="term" value="F:zinc ion binding"/>
    <property type="evidence" value="ECO:0007669"/>
    <property type="project" value="UniProtKB-UniRule"/>
</dbReference>
<keyword evidence="11" id="KW-1185">Reference proteome</keyword>
<dbReference type="PANTHER" id="PTHR18952">
    <property type="entry name" value="CARBONIC ANHYDRASE"/>
    <property type="match status" value="1"/>
</dbReference>
<dbReference type="InterPro" id="IPR023561">
    <property type="entry name" value="Carbonic_anhydrase_a-class"/>
</dbReference>
<dbReference type="SUPFAM" id="SSF51069">
    <property type="entry name" value="Carbonic anhydrase"/>
    <property type="match status" value="1"/>
</dbReference>
<dbReference type="InterPro" id="IPR018338">
    <property type="entry name" value="Carbonic_anhydrase_a-class_CS"/>
</dbReference>
<protein>
    <recommendedName>
        <fullName evidence="3 8">Carbonic anhydrase</fullName>
        <ecNumber evidence="3 8">4.2.1.1</ecNumber>
    </recommendedName>
</protein>
<evidence type="ECO:0000259" key="9">
    <source>
        <dbReference type="PROSITE" id="PS51144"/>
    </source>
</evidence>
<evidence type="ECO:0000256" key="7">
    <source>
        <dbReference type="ARBA" id="ARBA00048348"/>
    </source>
</evidence>
<comment type="function">
    <text evidence="1 8">Reversible hydration of carbon dioxide.</text>
</comment>